<evidence type="ECO:0000256" key="1">
    <source>
        <dbReference type="ARBA" id="ARBA00000085"/>
    </source>
</evidence>
<dbReference type="InterPro" id="IPR035965">
    <property type="entry name" value="PAS-like_dom_sf"/>
</dbReference>
<evidence type="ECO:0000256" key="2">
    <source>
        <dbReference type="ARBA" id="ARBA00012438"/>
    </source>
</evidence>
<dbReference type="PANTHER" id="PTHR43047:SF72">
    <property type="entry name" value="OSMOSENSING HISTIDINE PROTEIN KINASE SLN1"/>
    <property type="match status" value="1"/>
</dbReference>
<dbReference type="InterPro" id="IPR013656">
    <property type="entry name" value="PAS_4"/>
</dbReference>
<dbReference type="InterPro" id="IPR003661">
    <property type="entry name" value="HisK_dim/P_dom"/>
</dbReference>
<feature type="compositionally biased region" description="Acidic residues" evidence="6">
    <location>
        <begin position="352"/>
        <end position="361"/>
    </location>
</feature>
<dbReference type="NCBIfam" id="TIGR00229">
    <property type="entry name" value="sensory_box"/>
    <property type="match status" value="1"/>
</dbReference>
<feature type="compositionally biased region" description="Low complexity" evidence="6">
    <location>
        <begin position="438"/>
        <end position="449"/>
    </location>
</feature>
<dbReference type="STRING" id="460265.Mnod_5204"/>
<keyword evidence="10" id="KW-1185">Reference proteome</keyword>
<dbReference type="CDD" id="cd00130">
    <property type="entry name" value="PAS"/>
    <property type="match status" value="1"/>
</dbReference>
<evidence type="ECO:0000256" key="5">
    <source>
        <dbReference type="ARBA" id="ARBA00022777"/>
    </source>
</evidence>
<dbReference type="SUPFAM" id="SSF47384">
    <property type="entry name" value="Homodimeric domain of signal transducing histidine kinase"/>
    <property type="match status" value="1"/>
</dbReference>
<keyword evidence="4" id="KW-0808">Transferase</keyword>
<dbReference type="KEGG" id="mno:Mnod_5204"/>
<reference evidence="9 10" key="1">
    <citation type="submission" date="2009-01" db="EMBL/GenBank/DDBJ databases">
        <title>Complete sequence of chromosome of Methylobacterium nodulans ORS 2060.</title>
        <authorList>
            <consortium name="US DOE Joint Genome Institute"/>
            <person name="Lucas S."/>
            <person name="Copeland A."/>
            <person name="Lapidus A."/>
            <person name="Glavina del Rio T."/>
            <person name="Dalin E."/>
            <person name="Tice H."/>
            <person name="Bruce D."/>
            <person name="Goodwin L."/>
            <person name="Pitluck S."/>
            <person name="Sims D."/>
            <person name="Brettin T."/>
            <person name="Detter J.C."/>
            <person name="Han C."/>
            <person name="Larimer F."/>
            <person name="Land M."/>
            <person name="Hauser L."/>
            <person name="Kyrpides N."/>
            <person name="Ivanova N."/>
            <person name="Marx C.J."/>
            <person name="Richardson P."/>
        </authorList>
    </citation>
    <scope>NUCLEOTIDE SEQUENCE [LARGE SCALE GENOMIC DNA]</scope>
    <source>
        <strain evidence="10">LMG 21967 / CNCM I-2342 / ORS 2060</strain>
    </source>
</reference>
<dbReference type="eggNOG" id="COG2205">
    <property type="taxonomic scope" value="Bacteria"/>
</dbReference>
<dbReference type="Gene3D" id="3.30.450.20">
    <property type="entry name" value="PAS domain"/>
    <property type="match status" value="1"/>
</dbReference>
<evidence type="ECO:0000256" key="6">
    <source>
        <dbReference type="SAM" id="MobiDB-lite"/>
    </source>
</evidence>
<dbReference type="InterPro" id="IPR036097">
    <property type="entry name" value="HisK_dim/P_sf"/>
</dbReference>
<feature type="region of interest" description="Disordered" evidence="6">
    <location>
        <begin position="265"/>
        <end position="284"/>
    </location>
</feature>
<evidence type="ECO:0000256" key="3">
    <source>
        <dbReference type="ARBA" id="ARBA00022553"/>
    </source>
</evidence>
<dbReference type="Gene3D" id="1.10.287.130">
    <property type="match status" value="1"/>
</dbReference>
<feature type="domain" description="PAS" evidence="8">
    <location>
        <begin position="607"/>
        <end position="677"/>
    </location>
</feature>
<dbReference type="SMART" id="SM00387">
    <property type="entry name" value="HATPase_c"/>
    <property type="match status" value="1"/>
</dbReference>
<dbReference type="Pfam" id="PF02518">
    <property type="entry name" value="HATPase_c"/>
    <property type="match status" value="1"/>
</dbReference>
<dbReference type="EMBL" id="CP001349">
    <property type="protein sequence ID" value="ACL60050.1"/>
    <property type="molecule type" value="Genomic_DNA"/>
</dbReference>
<feature type="region of interest" description="Disordered" evidence="6">
    <location>
        <begin position="350"/>
        <end position="412"/>
    </location>
</feature>
<dbReference type="AlphaFoldDB" id="B8IK37"/>
<evidence type="ECO:0000313" key="10">
    <source>
        <dbReference type="Proteomes" id="UP000008207"/>
    </source>
</evidence>
<sequence length="969" mass="101103">MDDTALFEASIAALQALPALDRLMAGRALPCLFVDEAAERILYASPAAIGLREAMADAAGRIDPELRLAQQLRGVRPLAPEAGPPRLSRLRLDPGRLSPPLVCACLQVTFSDGRQALALVPVDPLPALRPRRRAAAPGVVGAPAPPAPAAHTPAPAADAAPIRFLWRSDAGGRLVEATPSLADAVGASPVGQHWDELLAGTVLTQDDRLAAALEEHRTFRAVPVRWRLGESDQGVQVDLSGAPRLGEGRAFAGFSGFGVIHPDRVAALPPRPPASPARPRPSLRERAAAVISIGRAANPEAPSPPPGANPDYVADLPAFASLAGATLAGFAGMMASTSLNPFGLGWTFCSDPADEAGEPASEEVPPREIPASPPPGPDAPGPGEAAAAAPSEAAPEAVKAPESAPEPAGRRPLAASQLSLNEHAAFREIARALGARFAGDPPGMDPAAEGADDGAPRRGGAVTPFRGAAAPARQAGREPAGAEDPSARILDRLPLGVLVHRGDDVLFANRRLLGLAGYGTAEDLSQAGGAGALFKGRDPASLPPTEAGYPVCLATREGGTLPVAVTLTTVEWSGAPASLLLLRRLPDADPAQDLAAAELDLARQQANLREIEAVLDSMTDGVVTLDGSGRILDFNKGAKALFGHEPREVTGEDFSLLFTPDSRPAVQAALQRARSGEPASIEAIGERREGILALTVAPIAGEGTRRFSALLRDVTAARRTEAELLRAKRAAEAANSQKSDFLATISHEIRTPLNAILGFTEVMMEEQFGPIGNERYRDYLRDIRTSGEHVVSLVTDLLDLAKIEAGHLDLSFTGVALNDLVGASVSLMQPQAARQRVVVRTSFASGLKPVLADMRSMRQAALNLIANAIKFTDAGGQVIVSTAMTDRGGVALRVRDTGIGMTPDEIETALQPFRQVATAQNRRGRGTGLGLPLTKALVEANRGTLRVTSRKHEGTLVEVLFPPARVLAG</sequence>
<dbReference type="HOGENOM" id="CLU_000445_23_1_5"/>
<dbReference type="InterPro" id="IPR036890">
    <property type="entry name" value="HATPase_C_sf"/>
</dbReference>
<dbReference type="PROSITE" id="PS50109">
    <property type="entry name" value="HIS_KIN"/>
    <property type="match status" value="1"/>
</dbReference>
<proteinExistence type="predicted"/>
<dbReference type="OrthoDB" id="9801651at2"/>
<dbReference type="PANTHER" id="PTHR43047">
    <property type="entry name" value="TWO-COMPONENT HISTIDINE PROTEIN KINASE"/>
    <property type="match status" value="1"/>
</dbReference>
<dbReference type="EC" id="2.7.13.3" evidence="2"/>
<dbReference type="GO" id="GO:0000155">
    <property type="term" value="F:phosphorelay sensor kinase activity"/>
    <property type="evidence" value="ECO:0007669"/>
    <property type="project" value="InterPro"/>
</dbReference>
<dbReference type="GO" id="GO:0009927">
    <property type="term" value="F:histidine phosphotransfer kinase activity"/>
    <property type="evidence" value="ECO:0007669"/>
    <property type="project" value="TreeGrafter"/>
</dbReference>
<accession>B8IK37</accession>
<organism evidence="9 10">
    <name type="scientific">Methylobacterium nodulans (strain LMG 21967 / CNCM I-2342 / ORS 2060)</name>
    <dbReference type="NCBI Taxonomy" id="460265"/>
    <lineage>
        <taxon>Bacteria</taxon>
        <taxon>Pseudomonadati</taxon>
        <taxon>Pseudomonadota</taxon>
        <taxon>Alphaproteobacteria</taxon>
        <taxon>Hyphomicrobiales</taxon>
        <taxon>Methylobacteriaceae</taxon>
        <taxon>Methylobacterium</taxon>
    </lineage>
</organism>
<dbReference type="SUPFAM" id="SSF55785">
    <property type="entry name" value="PYP-like sensor domain (PAS domain)"/>
    <property type="match status" value="1"/>
</dbReference>
<evidence type="ECO:0000259" key="7">
    <source>
        <dbReference type="PROSITE" id="PS50109"/>
    </source>
</evidence>
<comment type="catalytic activity">
    <reaction evidence="1">
        <text>ATP + protein L-histidine = ADP + protein N-phospho-L-histidine.</text>
        <dbReference type="EC" id="2.7.13.3"/>
    </reaction>
</comment>
<feature type="compositionally biased region" description="Low complexity" evidence="6">
    <location>
        <begin position="381"/>
        <end position="407"/>
    </location>
</feature>
<dbReference type="CDD" id="cd00082">
    <property type="entry name" value="HisKA"/>
    <property type="match status" value="1"/>
</dbReference>
<evidence type="ECO:0000256" key="4">
    <source>
        <dbReference type="ARBA" id="ARBA00022679"/>
    </source>
</evidence>
<dbReference type="InterPro" id="IPR005467">
    <property type="entry name" value="His_kinase_dom"/>
</dbReference>
<gene>
    <name evidence="9" type="ordered locus">Mnod_5204</name>
</gene>
<dbReference type="Pfam" id="PF08448">
    <property type="entry name" value="PAS_4"/>
    <property type="match status" value="1"/>
</dbReference>
<dbReference type="Gene3D" id="3.30.565.10">
    <property type="entry name" value="Histidine kinase-like ATPase, C-terminal domain"/>
    <property type="match status" value="1"/>
</dbReference>
<feature type="compositionally biased region" description="Pro residues" evidence="6">
    <location>
        <begin position="269"/>
        <end position="279"/>
    </location>
</feature>
<dbReference type="SUPFAM" id="SSF55874">
    <property type="entry name" value="ATPase domain of HSP90 chaperone/DNA topoisomerase II/histidine kinase"/>
    <property type="match status" value="1"/>
</dbReference>
<protein>
    <recommendedName>
        <fullName evidence="2">histidine kinase</fullName>
        <ecNumber evidence="2">2.7.13.3</ecNumber>
    </recommendedName>
</protein>
<evidence type="ECO:0000259" key="8">
    <source>
        <dbReference type="PROSITE" id="PS50112"/>
    </source>
</evidence>
<name>B8IK37_METNO</name>
<dbReference type="RefSeq" id="WP_015931668.1">
    <property type="nucleotide sequence ID" value="NC_011894.1"/>
</dbReference>
<keyword evidence="5 9" id="KW-0418">Kinase</keyword>
<dbReference type="InterPro" id="IPR003594">
    <property type="entry name" value="HATPase_dom"/>
</dbReference>
<dbReference type="GO" id="GO:0005886">
    <property type="term" value="C:plasma membrane"/>
    <property type="evidence" value="ECO:0007669"/>
    <property type="project" value="TreeGrafter"/>
</dbReference>
<keyword evidence="3" id="KW-0597">Phosphoprotein</keyword>
<dbReference type="SMART" id="SM00091">
    <property type="entry name" value="PAS"/>
    <property type="match status" value="1"/>
</dbReference>
<dbReference type="InterPro" id="IPR000014">
    <property type="entry name" value="PAS"/>
</dbReference>
<dbReference type="PRINTS" id="PR00344">
    <property type="entry name" value="BCTRLSENSOR"/>
</dbReference>
<dbReference type="Pfam" id="PF00512">
    <property type="entry name" value="HisKA"/>
    <property type="match status" value="1"/>
</dbReference>
<dbReference type="SMART" id="SM00388">
    <property type="entry name" value="HisKA"/>
    <property type="match status" value="1"/>
</dbReference>
<feature type="compositionally biased region" description="Pro residues" evidence="6">
    <location>
        <begin position="367"/>
        <end position="380"/>
    </location>
</feature>
<dbReference type="Proteomes" id="UP000008207">
    <property type="component" value="Chromosome"/>
</dbReference>
<feature type="region of interest" description="Disordered" evidence="6">
    <location>
        <begin position="437"/>
        <end position="457"/>
    </location>
</feature>
<dbReference type="PROSITE" id="PS50112">
    <property type="entry name" value="PAS"/>
    <property type="match status" value="1"/>
</dbReference>
<dbReference type="InterPro" id="IPR004358">
    <property type="entry name" value="Sig_transdc_His_kin-like_C"/>
</dbReference>
<feature type="domain" description="Histidine kinase" evidence="7">
    <location>
        <begin position="744"/>
        <end position="965"/>
    </location>
</feature>
<evidence type="ECO:0000313" key="9">
    <source>
        <dbReference type="EMBL" id="ACL60050.1"/>
    </source>
</evidence>